<name>A0A6I4I576_9SPHI</name>
<protein>
    <submittedName>
        <fullName evidence="1">Uncharacterized protein</fullName>
    </submittedName>
</protein>
<dbReference type="RefSeq" id="WP_157539743.1">
    <property type="nucleotide sequence ID" value="NZ_WQLA01000001.1"/>
</dbReference>
<dbReference type="Proteomes" id="UP000434850">
    <property type="component" value="Unassembled WGS sequence"/>
</dbReference>
<evidence type="ECO:0000313" key="2">
    <source>
        <dbReference type="Proteomes" id="UP000434850"/>
    </source>
</evidence>
<comment type="caution">
    <text evidence="1">The sequence shown here is derived from an EMBL/GenBank/DDBJ whole genome shotgun (WGS) entry which is preliminary data.</text>
</comment>
<evidence type="ECO:0000313" key="1">
    <source>
        <dbReference type="EMBL" id="MVN89957.1"/>
    </source>
</evidence>
<keyword evidence="2" id="KW-1185">Reference proteome</keyword>
<sequence length="75" mass="8812">MTLQERIKEKITGQLKDNINEQNADTLSQLLTADVKYIATAFAEYGSKHPELEVHELFDEWFKNHFTDPQIKNFE</sequence>
<proteinExistence type="predicted"/>
<dbReference type="AlphaFoldDB" id="A0A6I4I576"/>
<reference evidence="1 2" key="1">
    <citation type="submission" date="2019-12" db="EMBL/GenBank/DDBJ databases">
        <title>Mucilaginibacter sp. HME9299 genome sequencing and assembly.</title>
        <authorList>
            <person name="Kang H."/>
            <person name="Kim H."/>
            <person name="Joh K."/>
        </authorList>
    </citation>
    <scope>NUCLEOTIDE SEQUENCE [LARGE SCALE GENOMIC DNA]</scope>
    <source>
        <strain evidence="1 2">HME9299</strain>
    </source>
</reference>
<organism evidence="1 2">
    <name type="scientific">Mucilaginibacter aquatilis</name>
    <dbReference type="NCBI Taxonomy" id="1517760"/>
    <lineage>
        <taxon>Bacteria</taxon>
        <taxon>Pseudomonadati</taxon>
        <taxon>Bacteroidota</taxon>
        <taxon>Sphingobacteriia</taxon>
        <taxon>Sphingobacteriales</taxon>
        <taxon>Sphingobacteriaceae</taxon>
        <taxon>Mucilaginibacter</taxon>
    </lineage>
</organism>
<accession>A0A6I4I576</accession>
<dbReference type="EMBL" id="WQLA01000001">
    <property type="protein sequence ID" value="MVN89957.1"/>
    <property type="molecule type" value="Genomic_DNA"/>
</dbReference>
<gene>
    <name evidence="1" type="ORF">GO816_02355</name>
</gene>